<evidence type="ECO:0000313" key="2">
    <source>
        <dbReference type="Proteomes" id="UP000288805"/>
    </source>
</evidence>
<dbReference type="EMBL" id="QGNW01000141">
    <property type="protein sequence ID" value="RVW91958.1"/>
    <property type="molecule type" value="Genomic_DNA"/>
</dbReference>
<sequence length="96" mass="10559">MTTISVIRPPSQLLLPRLDLFSSITTTSALPTVTLANDSQTMAKGPEYEEDDWHRTCLAHPSLSKSWFKISVETGTTRPSCIRLDMAGTGPIPELE</sequence>
<proteinExistence type="predicted"/>
<evidence type="ECO:0000313" key="1">
    <source>
        <dbReference type="EMBL" id="RVW91958.1"/>
    </source>
</evidence>
<comment type="caution">
    <text evidence="1">The sequence shown here is derived from an EMBL/GenBank/DDBJ whole genome shotgun (WGS) entry which is preliminary data.</text>
</comment>
<dbReference type="Proteomes" id="UP000288805">
    <property type="component" value="Unassembled WGS sequence"/>
</dbReference>
<reference evidence="1 2" key="1">
    <citation type="journal article" date="2018" name="PLoS Genet.">
        <title>Population sequencing reveals clonal diversity and ancestral inbreeding in the grapevine cultivar Chardonnay.</title>
        <authorList>
            <person name="Roach M.J."/>
            <person name="Johnson D.L."/>
            <person name="Bohlmann J."/>
            <person name="van Vuuren H.J."/>
            <person name="Jones S.J."/>
            <person name="Pretorius I.S."/>
            <person name="Schmidt S.A."/>
            <person name="Borneman A.R."/>
        </authorList>
    </citation>
    <scope>NUCLEOTIDE SEQUENCE [LARGE SCALE GENOMIC DNA]</scope>
    <source>
        <strain evidence="2">cv. Chardonnay</strain>
        <tissue evidence="1">Leaf</tissue>
    </source>
</reference>
<accession>A0A438I5H2</accession>
<name>A0A438I5H2_VITVI</name>
<organism evidence="1 2">
    <name type="scientific">Vitis vinifera</name>
    <name type="common">Grape</name>
    <dbReference type="NCBI Taxonomy" id="29760"/>
    <lineage>
        <taxon>Eukaryota</taxon>
        <taxon>Viridiplantae</taxon>
        <taxon>Streptophyta</taxon>
        <taxon>Embryophyta</taxon>
        <taxon>Tracheophyta</taxon>
        <taxon>Spermatophyta</taxon>
        <taxon>Magnoliopsida</taxon>
        <taxon>eudicotyledons</taxon>
        <taxon>Gunneridae</taxon>
        <taxon>Pentapetalae</taxon>
        <taxon>rosids</taxon>
        <taxon>Vitales</taxon>
        <taxon>Vitaceae</taxon>
        <taxon>Viteae</taxon>
        <taxon>Vitis</taxon>
    </lineage>
</organism>
<dbReference type="AlphaFoldDB" id="A0A438I5H2"/>
<gene>
    <name evidence="1" type="ORF">CK203_030103</name>
</gene>
<protein>
    <submittedName>
        <fullName evidence="1">Uncharacterized protein</fullName>
    </submittedName>
</protein>